<sequence length="49" mass="4995">AAQTSGHQQTLDALRGYATTGDVPALKSFASGLVPTVTAHLNMAKGLKV</sequence>
<dbReference type="Pfam" id="PF13628">
    <property type="entry name" value="DUF4142"/>
    <property type="match status" value="1"/>
</dbReference>
<proteinExistence type="predicted"/>
<reference evidence="2" key="1">
    <citation type="submission" date="2021-01" db="EMBL/GenBank/DDBJ databases">
        <title>Genome Sequencing of Type Strains.</title>
        <authorList>
            <person name="Lemaire J.F."/>
            <person name="Inderbitzin P."/>
            <person name="Collins S.B."/>
            <person name="Wespe N."/>
            <person name="Knight-Connoni V."/>
        </authorList>
    </citation>
    <scope>NUCLEOTIDE SEQUENCE</scope>
    <source>
        <strain evidence="2">DSM 14562</strain>
    </source>
</reference>
<protein>
    <submittedName>
        <fullName evidence="2">DUF4142 domain-containing protein</fullName>
    </submittedName>
</protein>
<evidence type="ECO:0000259" key="1">
    <source>
        <dbReference type="Pfam" id="PF13628"/>
    </source>
</evidence>
<dbReference type="Proteomes" id="UP000704529">
    <property type="component" value="Unassembled WGS sequence"/>
</dbReference>
<dbReference type="AlphaFoldDB" id="A0AA41DE61"/>
<dbReference type="EMBL" id="JAFHKU010000038">
    <property type="protein sequence ID" value="MBN3556675.1"/>
    <property type="molecule type" value="Genomic_DNA"/>
</dbReference>
<feature type="domain" description="DUF4142" evidence="1">
    <location>
        <begin position="2"/>
        <end position="47"/>
    </location>
</feature>
<accession>A0AA41DE61</accession>
<evidence type="ECO:0000313" key="2">
    <source>
        <dbReference type="EMBL" id="MBN3556675.1"/>
    </source>
</evidence>
<comment type="caution">
    <text evidence="2">The sequence shown here is derived from an EMBL/GenBank/DDBJ whole genome shotgun (WGS) entry which is preliminary data.</text>
</comment>
<dbReference type="InterPro" id="IPR025419">
    <property type="entry name" value="DUF4142"/>
</dbReference>
<feature type="non-terminal residue" evidence="2">
    <location>
        <position position="1"/>
    </location>
</feature>
<gene>
    <name evidence="2" type="ORF">JYA60_00220</name>
</gene>
<dbReference type="RefSeq" id="WP_206362633.1">
    <property type="nucleotide sequence ID" value="NZ_JAFHKU010000038.1"/>
</dbReference>
<name>A0AA41DE61_9SPHN</name>
<evidence type="ECO:0000313" key="3">
    <source>
        <dbReference type="Proteomes" id="UP000704529"/>
    </source>
</evidence>
<organism evidence="2 3">
    <name type="scientific">Sphingomonas yabuuchiae</name>
    <dbReference type="NCBI Taxonomy" id="172044"/>
    <lineage>
        <taxon>Bacteria</taxon>
        <taxon>Pseudomonadati</taxon>
        <taxon>Pseudomonadota</taxon>
        <taxon>Alphaproteobacteria</taxon>
        <taxon>Sphingomonadales</taxon>
        <taxon>Sphingomonadaceae</taxon>
        <taxon>Sphingomonas</taxon>
    </lineage>
</organism>